<feature type="transmembrane region" description="Helical" evidence="8">
    <location>
        <begin position="323"/>
        <end position="340"/>
    </location>
</feature>
<keyword evidence="4" id="KW-0808">Transferase</keyword>
<evidence type="ECO:0000313" key="10">
    <source>
        <dbReference type="Proteomes" id="UP000248259"/>
    </source>
</evidence>
<reference evidence="9 10" key="1">
    <citation type="submission" date="2018-06" db="EMBL/GenBank/DDBJ databases">
        <title>Azoarcus communis strain SWub3 genome.</title>
        <authorList>
            <person name="Zorraquino Salvo V."/>
            <person name="Toubiana D."/>
            <person name="Blumwald E."/>
        </authorList>
    </citation>
    <scope>NUCLEOTIDE SEQUENCE [LARGE SCALE GENOMIC DNA]</scope>
    <source>
        <strain evidence="9 10">SWub3</strain>
    </source>
</reference>
<name>A0A323UUH2_9RHOO</name>
<evidence type="ECO:0000313" key="9">
    <source>
        <dbReference type="EMBL" id="PZA16179.1"/>
    </source>
</evidence>
<evidence type="ECO:0000256" key="4">
    <source>
        <dbReference type="ARBA" id="ARBA00022679"/>
    </source>
</evidence>
<keyword evidence="3" id="KW-0328">Glycosyltransferase</keyword>
<comment type="subcellular location">
    <subcellularLocation>
        <location evidence="1">Cell membrane</location>
        <topology evidence="1">Multi-pass membrane protein</topology>
    </subcellularLocation>
</comment>
<dbReference type="GO" id="GO:0016763">
    <property type="term" value="F:pentosyltransferase activity"/>
    <property type="evidence" value="ECO:0007669"/>
    <property type="project" value="TreeGrafter"/>
</dbReference>
<proteinExistence type="predicted"/>
<dbReference type="OrthoDB" id="5800700at2"/>
<evidence type="ECO:0000256" key="3">
    <source>
        <dbReference type="ARBA" id="ARBA00022676"/>
    </source>
</evidence>
<dbReference type="PANTHER" id="PTHR33908:SF3">
    <property type="entry name" value="UNDECAPRENYL PHOSPHATE-ALPHA-4-AMINO-4-DEOXY-L-ARABINOSE ARABINOSYL TRANSFERASE"/>
    <property type="match status" value="1"/>
</dbReference>
<feature type="transmembrane region" description="Helical" evidence="8">
    <location>
        <begin position="352"/>
        <end position="370"/>
    </location>
</feature>
<gene>
    <name evidence="9" type="ORF">DNK49_12745</name>
</gene>
<evidence type="ECO:0000256" key="1">
    <source>
        <dbReference type="ARBA" id="ARBA00004651"/>
    </source>
</evidence>
<dbReference type="GO" id="GO:0009103">
    <property type="term" value="P:lipopolysaccharide biosynthetic process"/>
    <property type="evidence" value="ECO:0007669"/>
    <property type="project" value="UniProtKB-ARBA"/>
</dbReference>
<keyword evidence="7 8" id="KW-0472">Membrane</keyword>
<feature type="transmembrane region" description="Helical" evidence="8">
    <location>
        <begin position="294"/>
        <end position="311"/>
    </location>
</feature>
<evidence type="ECO:0000256" key="8">
    <source>
        <dbReference type="SAM" id="Phobius"/>
    </source>
</evidence>
<protein>
    <recommendedName>
        <fullName evidence="11">Glycosyltransferase RgtA/B/C/D-like domain-containing protein</fullName>
    </recommendedName>
</protein>
<evidence type="ECO:0000256" key="5">
    <source>
        <dbReference type="ARBA" id="ARBA00022692"/>
    </source>
</evidence>
<feature type="transmembrane region" description="Helical" evidence="8">
    <location>
        <begin position="211"/>
        <end position="238"/>
    </location>
</feature>
<dbReference type="AlphaFoldDB" id="A0A323UUH2"/>
<accession>A0A323UUH2</accession>
<evidence type="ECO:0008006" key="11">
    <source>
        <dbReference type="Google" id="ProtNLM"/>
    </source>
</evidence>
<keyword evidence="2" id="KW-1003">Cell membrane</keyword>
<feature type="transmembrane region" description="Helical" evidence="8">
    <location>
        <begin position="94"/>
        <end position="112"/>
    </location>
</feature>
<keyword evidence="6 8" id="KW-1133">Transmembrane helix</keyword>
<dbReference type="GO" id="GO:0010041">
    <property type="term" value="P:response to iron(III) ion"/>
    <property type="evidence" value="ECO:0007669"/>
    <property type="project" value="TreeGrafter"/>
</dbReference>
<dbReference type="GO" id="GO:0005886">
    <property type="term" value="C:plasma membrane"/>
    <property type="evidence" value="ECO:0007669"/>
    <property type="project" value="UniProtKB-SubCell"/>
</dbReference>
<feature type="transmembrane region" description="Helical" evidence="8">
    <location>
        <begin position="118"/>
        <end position="136"/>
    </location>
</feature>
<comment type="caution">
    <text evidence="9">The sequence shown here is derived from an EMBL/GenBank/DDBJ whole genome shotgun (WGS) entry which is preliminary data.</text>
</comment>
<evidence type="ECO:0000256" key="2">
    <source>
        <dbReference type="ARBA" id="ARBA00022475"/>
    </source>
</evidence>
<keyword evidence="10" id="KW-1185">Reference proteome</keyword>
<evidence type="ECO:0000256" key="7">
    <source>
        <dbReference type="ARBA" id="ARBA00023136"/>
    </source>
</evidence>
<dbReference type="InterPro" id="IPR050297">
    <property type="entry name" value="LipidA_mod_glycosyltrf_83"/>
</dbReference>
<feature type="transmembrane region" description="Helical" evidence="8">
    <location>
        <begin position="143"/>
        <end position="161"/>
    </location>
</feature>
<feature type="transmembrane region" description="Helical" evidence="8">
    <location>
        <begin position="258"/>
        <end position="282"/>
    </location>
</feature>
<keyword evidence="5 8" id="KW-0812">Transmembrane</keyword>
<evidence type="ECO:0000256" key="6">
    <source>
        <dbReference type="ARBA" id="ARBA00022989"/>
    </source>
</evidence>
<dbReference type="EMBL" id="QKOE01000008">
    <property type="protein sequence ID" value="PZA16179.1"/>
    <property type="molecule type" value="Genomic_DNA"/>
</dbReference>
<feature type="transmembrane region" description="Helical" evidence="8">
    <location>
        <begin position="167"/>
        <end position="199"/>
    </location>
</feature>
<dbReference type="PANTHER" id="PTHR33908">
    <property type="entry name" value="MANNOSYLTRANSFERASE YKCB-RELATED"/>
    <property type="match status" value="1"/>
</dbReference>
<organism evidence="9 10">
    <name type="scientific">Parazoarcus communis SWub3 = DSM 12120</name>
    <dbReference type="NCBI Taxonomy" id="1121029"/>
    <lineage>
        <taxon>Bacteria</taxon>
        <taxon>Pseudomonadati</taxon>
        <taxon>Pseudomonadota</taxon>
        <taxon>Betaproteobacteria</taxon>
        <taxon>Rhodocyclales</taxon>
        <taxon>Zoogloeaceae</taxon>
        <taxon>Parazoarcus</taxon>
    </lineage>
</organism>
<dbReference type="Proteomes" id="UP000248259">
    <property type="component" value="Unassembled WGS sequence"/>
</dbReference>
<sequence length="538" mass="59369">METGARQMMRDCASRMLLVLTLGAVGLGAYLRLQQIELQWLTDDEWHAVHKILSGATYLEIARSVGGADFSIPQTLAYKWLAGHVGIDELGMRLPMLAGGILLVAGAAWWVWRVFGAWAALYCTTLLAISPLLIAFSRTARPYALTVLLACVTVLALAEWRRAPRGGLLWLAGLGAFFACWLHMAVAPFVVVPIAALVVENCWQAWRQRRWCLSVPLLAMAAAVAVGVGLAAVLPMLLSRGALASRMGADLPTLETYLGVWSIWFGVSSNGLALALLVPACVGAVECWRRRPDVMVLFGLGLTCAMVGIYASRPAWVHNPLTFGRYLLPVLPFLLLWVALGGLRLGGALGWPGARLAVLGVLAAVLFVNAPTRDLLMRPNNFTLNYWYQFDYRPEYNPVRRLFEAFPESPFWRRLGEFEPQSKRIAVAGHGLESYSQLDVRWQPIHRQIVLNGQRMGLCDPPPYWGEVPEGSGFELRNAVSLASVAAMRAASLDYVVFKRNTSGMNVPDIEPCIARFREIHGVPAYEDAFLVAFDMKY</sequence>